<dbReference type="PANTHER" id="PTHR43775:SF51">
    <property type="entry name" value="INACTIVE PHENOLPHTHIOCEROL SYNTHESIS POLYKETIDE SYNTHASE TYPE I PKS1-RELATED"/>
    <property type="match status" value="1"/>
</dbReference>
<dbReference type="CDD" id="cd08952">
    <property type="entry name" value="KR_1_SDR_x"/>
    <property type="match status" value="1"/>
</dbReference>
<proteinExistence type="predicted"/>
<dbReference type="GO" id="GO:0004312">
    <property type="term" value="F:fatty acid synthase activity"/>
    <property type="evidence" value="ECO:0007669"/>
    <property type="project" value="TreeGrafter"/>
</dbReference>
<dbReference type="SUPFAM" id="SSF55048">
    <property type="entry name" value="Probable ACP-binding domain of malonyl-CoA ACP transacylase"/>
    <property type="match status" value="1"/>
</dbReference>
<dbReference type="Gene3D" id="6.10.140.1830">
    <property type="match status" value="1"/>
</dbReference>
<dbReference type="SUPFAM" id="SSF51735">
    <property type="entry name" value="NAD(P)-binding Rossmann-fold domains"/>
    <property type="match status" value="2"/>
</dbReference>
<dbReference type="FunFam" id="3.40.366.10:FF:000002">
    <property type="entry name" value="Probable polyketide synthase 2"/>
    <property type="match status" value="1"/>
</dbReference>
<evidence type="ECO:0000256" key="3">
    <source>
        <dbReference type="ARBA" id="ARBA00022679"/>
    </source>
</evidence>
<keyword evidence="8" id="KW-1185">Reference proteome</keyword>
<accession>A0A1W9Z790</accession>
<dbReference type="InterPro" id="IPR036291">
    <property type="entry name" value="NAD(P)-bd_dom_sf"/>
</dbReference>
<evidence type="ECO:0000256" key="2">
    <source>
        <dbReference type="ARBA" id="ARBA00022553"/>
    </source>
</evidence>
<sequence length="922" mass="99833">ALTLPATNPREELLRALQALAGDHPHPGVARHHYLAHQPAKTVFVFPGQGAQYPTMATELYAHHPRFAQALDDCDRALHPWTGWSIRQVLHEEADAPPLDRVDVIQPVLFAIMVALAELLRSHGITPDAVVGHSQGEIAAAYIAGALPLDQAAKIVALRSQALTTLAGHGAMASVRLTPQQLHPHLEPWHPTLTIAAINGPTHTILSGDPTALDQFSTYCQHHNIHIRTIAVDYASHSPHVEQLHQHLLDALADLTPQPATIPLYTTVRSALSDQPLDTTTMTADYWYTNLREPVAFHHAITTLLAQGPHTFVELSPHPVLAAALTDTLADQPGCTVVPTLVRDLQDLDTMSTALAQLHTHGHSPDWTTLYPGATTIALPTYPFQHRPYWLTPPASTVAIDSVEGQLWDAVDSGAVDAVALVLGMEDSPEAASLGPVVAALQQWRRQLAERSVVDKLRYRVGWQAVSLATFPQTRQRWLVLIRPEQSEDPWLQDLLARYPEEFSTTAIDTDRLDRAELAALLVEHAAAHDCDGVLSVLALPDRTDSQVSGPSTGLLSTLGLVQAYGDSGLSLPLWMLTQGGAQLTGDEPPLTPGQAAVWGLGQSVCLEHPDWWGGLVDLPTSPSAQDVKRLHTILTCPQPEDQLALRPHGVHARRLHQAHLPADHRRVWKPSGTAVITGITDQSGPGIARWLAQAGASHLVLLSRTAAQDPDVAELEEELHAVGAGTTAVSVDLTDRVAVAGVIEQIRADHGPIDTVVHAAEFLGWAPIAEVTLEEFHGTYLAKALGAENLIAALEDQPPQTFILFSSAAATWGGTRQGAYAAANGHVEALTTQLRSRGWHALAPAWGTWADDRITSQDTLDYLARIGLHQFSAETAFAALQRCLDADDTLITLADVDWEQFQDVFTTRRAHPLLTELASHT</sequence>
<gene>
    <name evidence="7" type="ORF">BST12_28645</name>
</gene>
<dbReference type="InterPro" id="IPR016035">
    <property type="entry name" value="Acyl_Trfase/lysoPLipase"/>
</dbReference>
<comment type="caution">
    <text evidence="7">The sequence shown here is derived from an EMBL/GenBank/DDBJ whole genome shotgun (WGS) entry which is preliminary data.</text>
</comment>
<dbReference type="InterPro" id="IPR057326">
    <property type="entry name" value="KR_dom"/>
</dbReference>
<feature type="domain" description="Malonyl-CoA:ACP transacylase (MAT)" evidence="6">
    <location>
        <begin position="45"/>
        <end position="345"/>
    </location>
</feature>
<dbReference type="SUPFAM" id="SSF52151">
    <property type="entry name" value="FabD/lysophospholipase-like"/>
    <property type="match status" value="1"/>
</dbReference>
<evidence type="ECO:0000259" key="6">
    <source>
        <dbReference type="SMART" id="SM00827"/>
    </source>
</evidence>
<dbReference type="OrthoDB" id="4516163at2"/>
<dbReference type="InterPro" id="IPR016036">
    <property type="entry name" value="Malonyl_transacylase_ACP-bd"/>
</dbReference>
<protein>
    <submittedName>
        <fullName evidence="7">Uncharacterized protein</fullName>
    </submittedName>
</protein>
<dbReference type="InterPro" id="IPR001227">
    <property type="entry name" value="Ac_transferase_dom_sf"/>
</dbReference>
<dbReference type="Pfam" id="PF00698">
    <property type="entry name" value="Acyl_transf_1"/>
    <property type="match status" value="1"/>
</dbReference>
<dbReference type="EMBL" id="MVHE01000157">
    <property type="protein sequence ID" value="ORA07947.1"/>
    <property type="molecule type" value="Genomic_DNA"/>
</dbReference>
<dbReference type="AlphaFoldDB" id="A0A1W9Z790"/>
<evidence type="ECO:0000256" key="4">
    <source>
        <dbReference type="ARBA" id="ARBA00023315"/>
    </source>
</evidence>
<evidence type="ECO:0000313" key="7">
    <source>
        <dbReference type="EMBL" id="ORA07947.1"/>
    </source>
</evidence>
<evidence type="ECO:0000259" key="5">
    <source>
        <dbReference type="SMART" id="SM00822"/>
    </source>
</evidence>
<dbReference type="SMART" id="SM00827">
    <property type="entry name" value="PKS_AT"/>
    <property type="match status" value="1"/>
</dbReference>
<dbReference type="Pfam" id="PF08659">
    <property type="entry name" value="KR"/>
    <property type="match status" value="1"/>
</dbReference>
<dbReference type="InterPro" id="IPR041618">
    <property type="entry name" value="PKS_DE"/>
</dbReference>
<keyword evidence="2" id="KW-0597">Phosphoprotein</keyword>
<keyword evidence="3" id="KW-0808">Transferase</keyword>
<feature type="non-terminal residue" evidence="7">
    <location>
        <position position="922"/>
    </location>
</feature>
<dbReference type="SMART" id="SM00822">
    <property type="entry name" value="PKS_KR"/>
    <property type="match status" value="1"/>
</dbReference>
<dbReference type="Gene3D" id="3.30.70.3290">
    <property type="match status" value="1"/>
</dbReference>
<dbReference type="InterPro" id="IPR013968">
    <property type="entry name" value="PKS_KR"/>
</dbReference>
<dbReference type="InterPro" id="IPR050091">
    <property type="entry name" value="PKS_NRPS_Biosynth_Enz"/>
</dbReference>
<dbReference type="PANTHER" id="PTHR43775">
    <property type="entry name" value="FATTY ACID SYNTHASE"/>
    <property type="match status" value="1"/>
</dbReference>
<dbReference type="InterPro" id="IPR014043">
    <property type="entry name" value="Acyl_transferase_dom"/>
</dbReference>
<organism evidence="7 8">
    <name type="scientific">Mycobacterium angelicum</name>
    <dbReference type="NCBI Taxonomy" id="470074"/>
    <lineage>
        <taxon>Bacteria</taxon>
        <taxon>Bacillati</taxon>
        <taxon>Actinomycetota</taxon>
        <taxon>Actinomycetes</taxon>
        <taxon>Mycobacteriales</taxon>
        <taxon>Mycobacteriaceae</taxon>
        <taxon>Mycobacterium</taxon>
    </lineage>
</organism>
<reference evidence="7 8" key="1">
    <citation type="submission" date="2017-02" db="EMBL/GenBank/DDBJ databases">
        <title>The new phylogeny of genus Mycobacterium.</title>
        <authorList>
            <person name="Tortoli E."/>
            <person name="Trovato A."/>
            <person name="Cirillo D.M."/>
        </authorList>
    </citation>
    <scope>NUCLEOTIDE SEQUENCE [LARGE SCALE GENOMIC DNA]</scope>
    <source>
        <strain evidence="7 8">DSM 45057</strain>
    </source>
</reference>
<evidence type="ECO:0000256" key="1">
    <source>
        <dbReference type="ARBA" id="ARBA00022450"/>
    </source>
</evidence>
<keyword evidence="4" id="KW-0012">Acyltransferase</keyword>
<dbReference type="GO" id="GO:0006633">
    <property type="term" value="P:fatty acid biosynthetic process"/>
    <property type="evidence" value="ECO:0007669"/>
    <property type="project" value="TreeGrafter"/>
</dbReference>
<dbReference type="Gene3D" id="3.40.366.10">
    <property type="entry name" value="Malonyl-Coenzyme A Acyl Carrier Protein, domain 2"/>
    <property type="match status" value="1"/>
</dbReference>
<feature type="non-terminal residue" evidence="7">
    <location>
        <position position="1"/>
    </location>
</feature>
<dbReference type="RefSeq" id="WP_139802035.1">
    <property type="nucleotide sequence ID" value="NZ_MVHE01000157.1"/>
</dbReference>
<dbReference type="Pfam" id="PF18369">
    <property type="entry name" value="PKS_DE"/>
    <property type="match status" value="1"/>
</dbReference>
<keyword evidence="1" id="KW-0596">Phosphopantetheine</keyword>
<feature type="domain" description="Ketoreductase" evidence="5">
    <location>
        <begin position="673"/>
        <end position="853"/>
    </location>
</feature>
<dbReference type="Gene3D" id="3.40.50.720">
    <property type="entry name" value="NAD(P)-binding Rossmann-like Domain"/>
    <property type="match status" value="1"/>
</dbReference>
<evidence type="ECO:0000313" key="8">
    <source>
        <dbReference type="Proteomes" id="UP000192284"/>
    </source>
</evidence>
<name>A0A1W9Z790_MYCAN</name>
<dbReference type="Proteomes" id="UP000192284">
    <property type="component" value="Unassembled WGS sequence"/>
</dbReference>